<reference evidence="1" key="1">
    <citation type="submission" date="2014-05" db="EMBL/GenBank/DDBJ databases">
        <authorList>
            <person name="Chronopoulou M."/>
        </authorList>
    </citation>
    <scope>NUCLEOTIDE SEQUENCE</scope>
    <source>
        <tissue evidence="1">Whole organism</tissue>
    </source>
</reference>
<evidence type="ECO:0000313" key="1">
    <source>
        <dbReference type="EMBL" id="CDW45814.1"/>
    </source>
</evidence>
<dbReference type="EMBL" id="HACA01028453">
    <property type="protein sequence ID" value="CDW45814.1"/>
    <property type="molecule type" value="Transcribed_RNA"/>
</dbReference>
<organism evidence="1">
    <name type="scientific">Lepeophtheirus salmonis</name>
    <name type="common">Salmon louse</name>
    <name type="synonym">Caligus salmonis</name>
    <dbReference type="NCBI Taxonomy" id="72036"/>
    <lineage>
        <taxon>Eukaryota</taxon>
        <taxon>Metazoa</taxon>
        <taxon>Ecdysozoa</taxon>
        <taxon>Arthropoda</taxon>
        <taxon>Crustacea</taxon>
        <taxon>Multicrustacea</taxon>
        <taxon>Hexanauplia</taxon>
        <taxon>Copepoda</taxon>
        <taxon>Siphonostomatoida</taxon>
        <taxon>Caligidae</taxon>
        <taxon>Lepeophtheirus</taxon>
    </lineage>
</organism>
<sequence>MLCTSCNFSFLFQGGGVVRDSQ</sequence>
<name>A0A0K2V5Q9_LEPSM</name>
<accession>A0A0K2V5Q9</accession>
<dbReference type="AlphaFoldDB" id="A0A0K2V5Q9"/>
<proteinExistence type="predicted"/>
<protein>
    <submittedName>
        <fullName evidence="1">Uncharacterized protein</fullName>
    </submittedName>
</protein>